<evidence type="ECO:0000313" key="1">
    <source>
        <dbReference type="EMBL" id="MBB4135576.1"/>
    </source>
</evidence>
<dbReference type="Proteomes" id="UP000551501">
    <property type="component" value="Unassembled WGS sequence"/>
</dbReference>
<reference evidence="1 2" key="1">
    <citation type="submission" date="2020-08" db="EMBL/GenBank/DDBJ databases">
        <title>Sequencing the genomes of 1000 actinobacteria strains.</title>
        <authorList>
            <person name="Klenk H.-P."/>
        </authorList>
    </citation>
    <scope>NUCLEOTIDE SEQUENCE [LARGE SCALE GENOMIC DNA]</scope>
    <source>
        <strain evidence="1 2">DSM 45298</strain>
    </source>
</reference>
<sequence>MRRESDGFEAAFGVADAGGDAPEGVGRWARAVDLGARGDVAAARGAVETLLRTVGDDRTRALAYAARASWTRQSGRHGDARVDDGRAARLVARSATTGDRWAVAAWADALTGLAADSLGIGDFSGARRLLHRVDSVLPDAGVGAPDWVTGDRLRLRLAWVQTELALYSGDTPGTTAPRERAVALAADCPSPRHVVKTDLIAAAVAAAVGDIAHAAELAGEVEKRCATAGLLPLSWAASTMLAGCGPEPTKSAQRAAAAARELAVRGMPIKPAA</sequence>
<dbReference type="RefSeq" id="WP_183370604.1">
    <property type="nucleotide sequence ID" value="NZ_BAABHL010000122.1"/>
</dbReference>
<proteinExistence type="predicted"/>
<evidence type="ECO:0000313" key="2">
    <source>
        <dbReference type="Proteomes" id="UP000551501"/>
    </source>
</evidence>
<accession>A0A840F0R5</accession>
<name>A0A840F0R5_9ACTN</name>
<dbReference type="AlphaFoldDB" id="A0A840F0R5"/>
<protein>
    <submittedName>
        <fullName evidence="1">Uncharacterized protein</fullName>
    </submittedName>
</protein>
<organism evidence="1 2">
    <name type="scientific">Gordonia humi</name>
    <dbReference type="NCBI Taxonomy" id="686429"/>
    <lineage>
        <taxon>Bacteria</taxon>
        <taxon>Bacillati</taxon>
        <taxon>Actinomycetota</taxon>
        <taxon>Actinomycetes</taxon>
        <taxon>Mycobacteriales</taxon>
        <taxon>Gordoniaceae</taxon>
        <taxon>Gordonia</taxon>
    </lineage>
</organism>
<keyword evidence="2" id="KW-1185">Reference proteome</keyword>
<comment type="caution">
    <text evidence="1">The sequence shown here is derived from an EMBL/GenBank/DDBJ whole genome shotgun (WGS) entry which is preliminary data.</text>
</comment>
<dbReference type="EMBL" id="JACIFP010000001">
    <property type="protein sequence ID" value="MBB4135576.1"/>
    <property type="molecule type" value="Genomic_DNA"/>
</dbReference>
<gene>
    <name evidence="1" type="ORF">BKA16_002128</name>
</gene>